<comment type="similarity">
    <text evidence="1">In the C-terminal section; belongs to the transposase 35 family.</text>
</comment>
<dbReference type="RefSeq" id="WP_023066068.1">
    <property type="nucleotide sequence ID" value="NZ_AUZM01000018.1"/>
</dbReference>
<organism evidence="7 8">
    <name type="scientific">Lyngbya aestuarii BL J</name>
    <dbReference type="NCBI Taxonomy" id="1348334"/>
    <lineage>
        <taxon>Bacteria</taxon>
        <taxon>Bacillati</taxon>
        <taxon>Cyanobacteriota</taxon>
        <taxon>Cyanophyceae</taxon>
        <taxon>Oscillatoriophycideae</taxon>
        <taxon>Oscillatoriales</taxon>
        <taxon>Microcoleaceae</taxon>
        <taxon>Lyngbya</taxon>
    </lineage>
</organism>
<keyword evidence="4" id="KW-0233">DNA recombination</keyword>
<evidence type="ECO:0000256" key="1">
    <source>
        <dbReference type="ARBA" id="ARBA00008761"/>
    </source>
</evidence>
<evidence type="ECO:0000313" key="8">
    <source>
        <dbReference type="Proteomes" id="UP000017127"/>
    </source>
</evidence>
<dbReference type="PATRIC" id="fig|1348334.3.peg.2184"/>
<dbReference type="EMBL" id="AUZM01000018">
    <property type="protein sequence ID" value="ERT07752.1"/>
    <property type="molecule type" value="Genomic_DNA"/>
</dbReference>
<dbReference type="InterPro" id="IPR001959">
    <property type="entry name" value="Transposase"/>
</dbReference>
<keyword evidence="8" id="KW-1185">Reference proteome</keyword>
<evidence type="ECO:0000256" key="3">
    <source>
        <dbReference type="ARBA" id="ARBA00023125"/>
    </source>
</evidence>
<gene>
    <name evidence="7" type="ORF">M595_2250</name>
</gene>
<evidence type="ECO:0000256" key="2">
    <source>
        <dbReference type="ARBA" id="ARBA00022578"/>
    </source>
</evidence>
<feature type="region of interest" description="Disordered" evidence="5">
    <location>
        <begin position="351"/>
        <end position="371"/>
    </location>
</feature>
<sequence>MFGCQQILINADPSLRGILEFLCGESNKLHNCGTYLSRQLYFKTGKIPSKFDLHRELKDNSHFQAMYSHVSQQCLTTVAESFKSYLGLLKGIKKGTVNQRPKLPNYRKPGLNLVTFPSADVKLKPNGLRFPLGRQVKAWFGLDAFYLPMPSNLEFKTIREYRILPRNGAFYLELIYKVESVQTDVDAANVLGIDPGLNNWITCVSNVGTSFIVDGLHLKSLNQWYNKRLSVLKESQPQGFWSKQLSGITEKRNRQVRDAVNKAARIVLNHCIENRIGTVVFGWNKEQRQEINLGSKTNQKFVQIPTGRLKDRIAQLCERYNIQFVETEESYTSKASFLDLDELPTFGEKLGAGTRTQVPSKEAPTRRAEGWKESGKRVKRGLYRSKDGFKINADCNGAANILRKVAAKLGFNLNGVSRGALIAPLKVRIWAVQESPSL</sequence>
<dbReference type="InterPro" id="IPR010095">
    <property type="entry name" value="Cas12f1-like_TNB"/>
</dbReference>
<evidence type="ECO:0000256" key="4">
    <source>
        <dbReference type="ARBA" id="ARBA00023172"/>
    </source>
</evidence>
<comment type="caution">
    <text evidence="7">The sequence shown here is derived from an EMBL/GenBank/DDBJ whole genome shotgun (WGS) entry which is preliminary data.</text>
</comment>
<dbReference type="AlphaFoldDB" id="U7QKD9"/>
<dbReference type="NCBIfam" id="TIGR01766">
    <property type="entry name" value="IS200/IS605 family accessory protein TnpB-like domain"/>
    <property type="match status" value="1"/>
</dbReference>
<keyword evidence="3" id="KW-0238">DNA-binding</keyword>
<reference evidence="7 8" key="1">
    <citation type="journal article" date="2013" name="Front. Microbiol.">
        <title>Comparative genomic analyses of the cyanobacterium, Lyngbya aestuarii BL J, a powerful hydrogen producer.</title>
        <authorList>
            <person name="Kothari A."/>
            <person name="Vaughn M."/>
            <person name="Garcia-Pichel F."/>
        </authorList>
    </citation>
    <scope>NUCLEOTIDE SEQUENCE [LARGE SCALE GENOMIC DNA]</scope>
    <source>
        <strain evidence="7 8">BL J</strain>
    </source>
</reference>
<proteinExistence type="inferred from homology"/>
<dbReference type="OrthoDB" id="443345at2"/>
<feature type="domain" description="Probable transposase IS891/IS1136/IS1341" evidence="6">
    <location>
        <begin position="175"/>
        <end position="284"/>
    </location>
</feature>
<dbReference type="GO" id="GO:0006310">
    <property type="term" value="P:DNA recombination"/>
    <property type="evidence" value="ECO:0007669"/>
    <property type="project" value="UniProtKB-KW"/>
</dbReference>
<dbReference type="Proteomes" id="UP000017127">
    <property type="component" value="Unassembled WGS sequence"/>
</dbReference>
<dbReference type="NCBIfam" id="NF040570">
    <property type="entry name" value="guided_TnpB"/>
    <property type="match status" value="1"/>
</dbReference>
<dbReference type="GO" id="GO:0032196">
    <property type="term" value="P:transposition"/>
    <property type="evidence" value="ECO:0007669"/>
    <property type="project" value="UniProtKB-KW"/>
</dbReference>
<protein>
    <submittedName>
        <fullName evidence="7">Transposase, IS605 OrfB family</fullName>
    </submittedName>
</protein>
<keyword evidence="2" id="KW-0815">Transposition</keyword>
<name>U7QKD9_9CYAN</name>
<dbReference type="GO" id="GO:0003677">
    <property type="term" value="F:DNA binding"/>
    <property type="evidence" value="ECO:0007669"/>
    <property type="project" value="UniProtKB-KW"/>
</dbReference>
<evidence type="ECO:0000259" key="6">
    <source>
        <dbReference type="Pfam" id="PF01385"/>
    </source>
</evidence>
<evidence type="ECO:0000313" key="7">
    <source>
        <dbReference type="EMBL" id="ERT07752.1"/>
    </source>
</evidence>
<dbReference type="Pfam" id="PF01385">
    <property type="entry name" value="OrfB_IS605"/>
    <property type="match status" value="1"/>
</dbReference>
<evidence type="ECO:0000256" key="5">
    <source>
        <dbReference type="SAM" id="MobiDB-lite"/>
    </source>
</evidence>
<accession>U7QKD9</accession>